<accession>A0A6G3MH65</accession>
<organism evidence="5">
    <name type="scientific">Henneguya salminicola</name>
    <name type="common">Myxosporean</name>
    <dbReference type="NCBI Taxonomy" id="69463"/>
    <lineage>
        <taxon>Eukaryota</taxon>
        <taxon>Metazoa</taxon>
        <taxon>Cnidaria</taxon>
        <taxon>Myxozoa</taxon>
        <taxon>Myxosporea</taxon>
        <taxon>Bivalvulida</taxon>
        <taxon>Platysporina</taxon>
        <taxon>Myxobolidae</taxon>
        <taxon>Henneguya</taxon>
    </lineage>
</organism>
<dbReference type="PANTHER" id="PTHR22573">
    <property type="entry name" value="PHOSPHOHEXOMUTASE FAMILY MEMBER"/>
    <property type="match status" value="1"/>
</dbReference>
<keyword evidence="1" id="KW-0479">Metal-binding</keyword>
<evidence type="ECO:0000313" key="5">
    <source>
        <dbReference type="EMBL" id="NDJ93276.1"/>
    </source>
</evidence>
<feature type="domain" description="Alpha-D-phosphohexomutase alpha/beta/alpha" evidence="4">
    <location>
        <begin position="13"/>
        <end position="133"/>
    </location>
</feature>
<dbReference type="GO" id="GO:0005829">
    <property type="term" value="C:cytosol"/>
    <property type="evidence" value="ECO:0007669"/>
    <property type="project" value="TreeGrafter"/>
</dbReference>
<sequence length="274" mass="30991">MIIGSTGYYVSPSDSVAIIAANAVDCIPYFRRRKYLKGVARSMPTSSALDRVADVISLGGRELKCYEVPTGWKFFCNLMDADKVDICGEESFGAGSSHLREKDGIWVALAWLSIMARHKKPIKEIVINHWRKFGRHFYTRYDYENLSSVQGRDVMMQLQTLIDSGLKGTAYKTETRGYVVELADNFLYLDPIDNSLAAGQGYRIIFTNKDRLVVRLSGTGSCGSTIRLYMEHFETDTENIFKDTQEMLKDLIEISLEITKIKKFTTRDAPTVVS</sequence>
<dbReference type="GO" id="GO:0004614">
    <property type="term" value="F:phosphoglucomutase activity"/>
    <property type="evidence" value="ECO:0007669"/>
    <property type="project" value="InterPro"/>
</dbReference>
<dbReference type="EMBL" id="GHBP01003074">
    <property type="protein sequence ID" value="NDJ93276.1"/>
    <property type="molecule type" value="Transcribed_RNA"/>
</dbReference>
<keyword evidence="3" id="KW-0413">Isomerase</keyword>
<reference evidence="5" key="1">
    <citation type="submission" date="2018-11" db="EMBL/GenBank/DDBJ databases">
        <title>Henneguya salminicola genome and transcriptome.</title>
        <authorList>
            <person name="Yahalomi D."/>
            <person name="Atkinson S.D."/>
            <person name="Neuhof M."/>
            <person name="Chang E.S."/>
            <person name="Philippe H."/>
            <person name="Cartwright P."/>
            <person name="Bartholomew J.L."/>
            <person name="Huchon D."/>
        </authorList>
    </citation>
    <scope>NUCLEOTIDE SEQUENCE</scope>
    <source>
        <strain evidence="5">Hz1</strain>
        <tissue evidence="5">Whole</tissue>
    </source>
</reference>
<protein>
    <submittedName>
        <fullName evidence="5">Phosphoglucomutase-1 (Trinotate prediction)</fullName>
    </submittedName>
</protein>
<proteinExistence type="predicted"/>
<dbReference type="GO" id="GO:0046872">
    <property type="term" value="F:metal ion binding"/>
    <property type="evidence" value="ECO:0007669"/>
    <property type="project" value="UniProtKB-KW"/>
</dbReference>
<name>A0A6G3MH65_HENSL</name>
<dbReference type="Pfam" id="PF24947">
    <property type="entry name" value="PGM1_C_vert_fung"/>
    <property type="match status" value="1"/>
</dbReference>
<dbReference type="InterPro" id="IPR036900">
    <property type="entry name" value="A-D-PHexomutase_C_sf"/>
</dbReference>
<dbReference type="FunFam" id="3.30.310.50:FF:000002">
    <property type="entry name" value="Phosphoglucomutase 5"/>
    <property type="match status" value="1"/>
</dbReference>
<dbReference type="Pfam" id="PF02880">
    <property type="entry name" value="PGM_PMM_III"/>
    <property type="match status" value="1"/>
</dbReference>
<dbReference type="Gene3D" id="3.30.310.50">
    <property type="entry name" value="Alpha-D-phosphohexomutase, C-terminal domain"/>
    <property type="match status" value="1"/>
</dbReference>
<evidence type="ECO:0000256" key="1">
    <source>
        <dbReference type="ARBA" id="ARBA00022723"/>
    </source>
</evidence>
<dbReference type="Gene3D" id="3.40.120.10">
    <property type="entry name" value="Alpha-D-Glucose-1,6-Bisphosphate, subunit A, domain 3"/>
    <property type="match status" value="1"/>
</dbReference>
<dbReference type="InterPro" id="IPR045244">
    <property type="entry name" value="PGM"/>
</dbReference>
<dbReference type="AlphaFoldDB" id="A0A6G3MH65"/>
<dbReference type="InterPro" id="IPR016055">
    <property type="entry name" value="A-D-PHexomutase_a/b/a-I/II/III"/>
</dbReference>
<dbReference type="SUPFAM" id="SSF53738">
    <property type="entry name" value="Phosphoglucomutase, first 3 domains"/>
    <property type="match status" value="1"/>
</dbReference>
<dbReference type="SUPFAM" id="SSF55957">
    <property type="entry name" value="Phosphoglucomutase, C-terminal domain"/>
    <property type="match status" value="1"/>
</dbReference>
<dbReference type="InterPro" id="IPR005846">
    <property type="entry name" value="A-D-PHexomutase_a/b/a-III"/>
</dbReference>
<dbReference type="GO" id="GO:0005975">
    <property type="term" value="P:carbohydrate metabolic process"/>
    <property type="evidence" value="ECO:0007669"/>
    <property type="project" value="InterPro"/>
</dbReference>
<evidence type="ECO:0000256" key="3">
    <source>
        <dbReference type="ARBA" id="ARBA00023235"/>
    </source>
</evidence>
<keyword evidence="2" id="KW-0460">Magnesium</keyword>
<evidence type="ECO:0000256" key="2">
    <source>
        <dbReference type="ARBA" id="ARBA00022842"/>
    </source>
</evidence>
<dbReference type="OrthoDB" id="2291at2759"/>
<dbReference type="PANTHER" id="PTHR22573:SF2">
    <property type="entry name" value="PHOSPHOGLUCOMUTASE"/>
    <property type="match status" value="1"/>
</dbReference>
<evidence type="ECO:0000259" key="4">
    <source>
        <dbReference type="Pfam" id="PF02880"/>
    </source>
</evidence>